<dbReference type="FunFam" id="3.40.1390.30:FF:000002">
    <property type="entry name" value="Nif3-like dinuclear metal center protein"/>
    <property type="match status" value="1"/>
</dbReference>
<keyword evidence="4 5" id="KW-0479">Metal-binding</keyword>
<dbReference type="AlphaFoldDB" id="A0A0C4YGZ6"/>
<dbReference type="PANTHER" id="PTHR13799:SF14">
    <property type="entry name" value="GTP CYCLOHYDROLASE 1 TYPE 2 HOMOLOG"/>
    <property type="match status" value="1"/>
</dbReference>
<protein>
    <recommendedName>
        <fullName evidence="3">GTP cyclohydrolase 1 type 2 homolog</fullName>
    </recommendedName>
</protein>
<comment type="similarity">
    <text evidence="1">Belongs to the GTP cyclohydrolase I type 2/NIF3 family.</text>
</comment>
<evidence type="ECO:0000256" key="3">
    <source>
        <dbReference type="ARBA" id="ARBA00022112"/>
    </source>
</evidence>
<reference evidence="6 7" key="1">
    <citation type="journal article" date="2015" name="Genome Announc.">
        <title>Complete Genome Sequence of Cupriavidus basilensis 4G11, Isolated from the Oak Ridge Field Research Center Site.</title>
        <authorList>
            <person name="Ray J."/>
            <person name="Waters R.J."/>
            <person name="Skerker J.M."/>
            <person name="Kuehl J.V."/>
            <person name="Price M.N."/>
            <person name="Huang J."/>
            <person name="Chakraborty R."/>
            <person name="Arkin A.P."/>
            <person name="Deutschbauer A."/>
        </authorList>
    </citation>
    <scope>NUCLEOTIDE SEQUENCE [LARGE SCALE GENOMIC DNA]</scope>
    <source>
        <strain evidence="6">4G11</strain>
    </source>
</reference>
<dbReference type="InterPro" id="IPR036069">
    <property type="entry name" value="DUF34/NIF3_sf"/>
</dbReference>
<evidence type="ECO:0000256" key="4">
    <source>
        <dbReference type="ARBA" id="ARBA00022723"/>
    </source>
</evidence>
<dbReference type="SUPFAM" id="SSF102705">
    <property type="entry name" value="NIF3 (NGG1p interacting factor 3)-like"/>
    <property type="match status" value="1"/>
</dbReference>
<feature type="binding site" evidence="5">
    <location>
        <position position="216"/>
    </location>
    <ligand>
        <name>a divalent metal cation</name>
        <dbReference type="ChEBI" id="CHEBI:60240"/>
        <label>1</label>
    </ligand>
</feature>
<comment type="subunit">
    <text evidence="2">Homohexamer.</text>
</comment>
<dbReference type="InterPro" id="IPR002678">
    <property type="entry name" value="DUF34/NIF3"/>
</dbReference>
<proteinExistence type="inferred from homology"/>
<organism evidence="6 7">
    <name type="scientific">Cupriavidus basilensis</name>
    <dbReference type="NCBI Taxonomy" id="68895"/>
    <lineage>
        <taxon>Bacteria</taxon>
        <taxon>Pseudomonadati</taxon>
        <taxon>Pseudomonadota</taxon>
        <taxon>Betaproteobacteria</taxon>
        <taxon>Burkholderiales</taxon>
        <taxon>Burkholderiaceae</taxon>
        <taxon>Cupriavidus</taxon>
    </lineage>
</organism>
<dbReference type="Proteomes" id="UP000031843">
    <property type="component" value="Chromosome main"/>
</dbReference>
<dbReference type="Pfam" id="PF01784">
    <property type="entry name" value="DUF34_NIF3"/>
    <property type="match status" value="1"/>
</dbReference>
<feature type="binding site" evidence="5">
    <location>
        <position position="64"/>
    </location>
    <ligand>
        <name>a divalent metal cation</name>
        <dbReference type="ChEBI" id="CHEBI:60240"/>
        <label>2</label>
    </ligand>
</feature>
<evidence type="ECO:0000313" key="6">
    <source>
        <dbReference type="EMBL" id="AJG21184.1"/>
    </source>
</evidence>
<dbReference type="Gene3D" id="3.40.1390.30">
    <property type="entry name" value="NIF3 (NGG1p interacting factor 3)-like"/>
    <property type="match status" value="2"/>
</dbReference>
<evidence type="ECO:0000256" key="2">
    <source>
        <dbReference type="ARBA" id="ARBA00011643"/>
    </source>
</evidence>
<keyword evidence="7" id="KW-1185">Reference proteome</keyword>
<evidence type="ECO:0000256" key="5">
    <source>
        <dbReference type="PIRSR" id="PIRSR602678-1"/>
    </source>
</evidence>
<dbReference type="STRING" id="68895.RR42_m3825"/>
<dbReference type="GO" id="GO:0005737">
    <property type="term" value="C:cytoplasm"/>
    <property type="evidence" value="ECO:0007669"/>
    <property type="project" value="TreeGrafter"/>
</dbReference>
<feature type="binding site" evidence="5">
    <location>
        <position position="63"/>
    </location>
    <ligand>
        <name>a divalent metal cation</name>
        <dbReference type="ChEBI" id="CHEBI:60240"/>
        <label>1</label>
    </ligand>
</feature>
<dbReference type="PANTHER" id="PTHR13799">
    <property type="entry name" value="NGG1 INTERACTING FACTOR 3"/>
    <property type="match status" value="1"/>
</dbReference>
<dbReference type="NCBIfam" id="TIGR00486">
    <property type="entry name" value="YbgI_SA1388"/>
    <property type="match status" value="1"/>
</dbReference>
<gene>
    <name evidence="6" type="ORF">RR42_m3825</name>
</gene>
<name>A0A0C4YGZ6_9BURK</name>
<evidence type="ECO:0000313" key="7">
    <source>
        <dbReference type="Proteomes" id="UP000031843"/>
    </source>
</evidence>
<feature type="binding site" evidence="5">
    <location>
        <position position="220"/>
    </location>
    <ligand>
        <name>a divalent metal cation</name>
        <dbReference type="ChEBI" id="CHEBI:60240"/>
        <label>1</label>
    </ligand>
</feature>
<evidence type="ECO:0000256" key="1">
    <source>
        <dbReference type="ARBA" id="ARBA00006964"/>
    </source>
</evidence>
<dbReference type="KEGG" id="cbw:RR42_m3825"/>
<accession>A0A0C4YGZ6</accession>
<dbReference type="RefSeq" id="WP_043352388.1">
    <property type="nucleotide sequence ID" value="NZ_CP010536.1"/>
</dbReference>
<dbReference type="EMBL" id="CP010536">
    <property type="protein sequence ID" value="AJG21184.1"/>
    <property type="molecule type" value="Genomic_DNA"/>
</dbReference>
<dbReference type="OrthoDB" id="9800881at2"/>
<sequence>MKTKDLELYLNDLLQVPRYKDYCPNGWQVQGRPEVEHIATGVTASLALVEAAIEAGADAILVHHGYFWKNEDARVIGQKHARLKRLLGADVNLLAYHLPLDDHPEFGNNAQLGLQLGFTPTGRFGDGQLGWTGTLPQSMPLAALAAHVGGVLNREPLAIGDPEQMIRTVGWCTGGAQGYFDAAVAAGVDAYLSGEVSEQTTHLARESGVAYLAAGHHATERYGIQSLGEHLAQQFGLRHTFIDIPNPV</sequence>
<feature type="binding site" evidence="5">
    <location>
        <position position="101"/>
    </location>
    <ligand>
        <name>a divalent metal cation</name>
        <dbReference type="ChEBI" id="CHEBI:60240"/>
        <label>1</label>
    </ligand>
</feature>
<dbReference type="GO" id="GO:0046872">
    <property type="term" value="F:metal ion binding"/>
    <property type="evidence" value="ECO:0007669"/>
    <property type="project" value="UniProtKB-KW"/>
</dbReference>